<feature type="transmembrane region" description="Helical" evidence="3">
    <location>
        <begin position="38"/>
        <end position="56"/>
    </location>
</feature>
<name>A0A2P8DM57_9ACTN</name>
<feature type="region of interest" description="Disordered" evidence="2">
    <location>
        <begin position="445"/>
        <end position="523"/>
    </location>
</feature>
<dbReference type="EMBL" id="PYGE01000020">
    <property type="protein sequence ID" value="PSK98277.1"/>
    <property type="molecule type" value="Genomic_DNA"/>
</dbReference>
<dbReference type="Pfam" id="PF03816">
    <property type="entry name" value="LytR_cpsA_psr"/>
    <property type="match status" value="1"/>
</dbReference>
<evidence type="ECO:0000256" key="3">
    <source>
        <dbReference type="SAM" id="Phobius"/>
    </source>
</evidence>
<dbReference type="Gene3D" id="3.40.630.190">
    <property type="entry name" value="LCP protein"/>
    <property type="match status" value="1"/>
</dbReference>
<feature type="compositionally biased region" description="Low complexity" evidence="2">
    <location>
        <begin position="454"/>
        <end position="468"/>
    </location>
</feature>
<dbReference type="InterPro" id="IPR050922">
    <property type="entry name" value="LytR/CpsA/Psr_CW_biosynth"/>
</dbReference>
<organism evidence="5 6">
    <name type="scientific">Haloactinopolyspora alba</name>
    <dbReference type="NCBI Taxonomy" id="648780"/>
    <lineage>
        <taxon>Bacteria</taxon>
        <taxon>Bacillati</taxon>
        <taxon>Actinomycetota</taxon>
        <taxon>Actinomycetes</taxon>
        <taxon>Jiangellales</taxon>
        <taxon>Jiangellaceae</taxon>
        <taxon>Haloactinopolyspora</taxon>
    </lineage>
</organism>
<dbReference type="PANTHER" id="PTHR33392:SF6">
    <property type="entry name" value="POLYISOPRENYL-TEICHOIC ACID--PEPTIDOGLYCAN TEICHOIC ACID TRANSFERASE TAGU"/>
    <property type="match status" value="1"/>
</dbReference>
<dbReference type="AlphaFoldDB" id="A0A2P8DM57"/>
<accession>A0A2P8DM57</accession>
<feature type="compositionally biased region" description="Acidic residues" evidence="2">
    <location>
        <begin position="505"/>
        <end position="516"/>
    </location>
</feature>
<dbReference type="InterPro" id="IPR004474">
    <property type="entry name" value="LytR_CpsA_psr"/>
</dbReference>
<dbReference type="PANTHER" id="PTHR33392">
    <property type="entry name" value="POLYISOPRENYL-TEICHOIC ACID--PEPTIDOGLYCAN TEICHOIC ACID TRANSFERASE TAGU"/>
    <property type="match status" value="1"/>
</dbReference>
<feature type="transmembrane region" description="Helical" evidence="3">
    <location>
        <begin position="12"/>
        <end position="31"/>
    </location>
</feature>
<evidence type="ECO:0000313" key="5">
    <source>
        <dbReference type="EMBL" id="PSK98277.1"/>
    </source>
</evidence>
<evidence type="ECO:0000256" key="2">
    <source>
        <dbReference type="SAM" id="MobiDB-lite"/>
    </source>
</evidence>
<comment type="similarity">
    <text evidence="1">Belongs to the LytR/CpsA/Psr (LCP) family.</text>
</comment>
<reference evidence="5 6" key="1">
    <citation type="submission" date="2018-03" db="EMBL/GenBank/DDBJ databases">
        <title>Genomic Encyclopedia of Archaeal and Bacterial Type Strains, Phase II (KMG-II): from individual species to whole genera.</title>
        <authorList>
            <person name="Goeker M."/>
        </authorList>
    </citation>
    <scope>NUCLEOTIDE SEQUENCE [LARGE SCALE GENOMIC DNA]</scope>
    <source>
        <strain evidence="5 6">DSM 45211</strain>
    </source>
</reference>
<keyword evidence="3" id="KW-1133">Transmembrane helix</keyword>
<keyword evidence="3" id="KW-0472">Membrane</keyword>
<gene>
    <name evidence="5" type="ORF">CLV30_12063</name>
</gene>
<dbReference type="RefSeq" id="WP_106539244.1">
    <property type="nucleotide sequence ID" value="NZ_PYGE01000020.1"/>
</dbReference>
<evidence type="ECO:0000313" key="6">
    <source>
        <dbReference type="Proteomes" id="UP000243528"/>
    </source>
</evidence>
<evidence type="ECO:0000256" key="1">
    <source>
        <dbReference type="ARBA" id="ARBA00006068"/>
    </source>
</evidence>
<feature type="transmembrane region" description="Helical" evidence="3">
    <location>
        <begin position="109"/>
        <end position="128"/>
    </location>
</feature>
<feature type="domain" description="Cell envelope-related transcriptional attenuator" evidence="4">
    <location>
        <begin position="188"/>
        <end position="374"/>
    </location>
</feature>
<dbReference type="Proteomes" id="UP000243528">
    <property type="component" value="Unassembled WGS sequence"/>
</dbReference>
<keyword evidence="6" id="KW-1185">Reference proteome</keyword>
<feature type="transmembrane region" description="Helical" evidence="3">
    <location>
        <begin position="76"/>
        <end position="97"/>
    </location>
</feature>
<dbReference type="NCBIfam" id="TIGR00350">
    <property type="entry name" value="lytR_cpsA_psr"/>
    <property type="match status" value="1"/>
</dbReference>
<comment type="caution">
    <text evidence="5">The sequence shown here is derived from an EMBL/GenBank/DDBJ whole genome shotgun (WGS) entry which is preliminary data.</text>
</comment>
<dbReference type="OrthoDB" id="3573673at2"/>
<protein>
    <submittedName>
        <fullName evidence="5">LytR family transcriptional attenuator</fullName>
    </submittedName>
</protein>
<keyword evidence="3" id="KW-0812">Transmembrane</keyword>
<proteinExistence type="inferred from homology"/>
<evidence type="ECO:0000259" key="4">
    <source>
        <dbReference type="Pfam" id="PF03816"/>
    </source>
</evidence>
<sequence length="523" mass="55899">MSGEDTSGHYSGFLGRAGLGALIPGIGLVAAGRRWTGWIVFAAFVLTGAAAAVYSVRAGGTGLLRLGTDPERIEMVGVGLLGVAAAWLLCAVVSLYLLQPPGLNVVQRLGGALVVVVAASLVVAPLGIGSRYAFKQRDTIESVFADEEKQHSLTIPKDATEQDPWAGQPRVNVLILGADSGENRDGTRTDTVMVASIDTDTGETALFSLPRNLQYVPLPEGPLRDAYPDGYHGEPESAYWLFAMYRNLPAEFPDYFEGVKDPGAEALKLAVGEALGLKISYYVMVNLEGFQTIVDALGGIRLDVPYRIPIGTKKSQWGGCTEPSGWIEKGQNQHLDGYHALWFARARCGPPPISDDYERMRRQRCVIGAIAQQVNPFNVLQRYQQLASAAEQTMSTDIGRQRLDDFAELALKVQDAGIRSLPFTDEIVDYNDPDYELIRKFVRESLKPPESEPDPSATDPATTAPPEGGTDDGERGEPDGPATGDSGDPGDEAGTGDPGTGSEPGGEETPSEDEGAQEISAVC</sequence>